<dbReference type="NCBIfam" id="TIGR03696">
    <property type="entry name" value="Rhs_assc_core"/>
    <property type="match status" value="1"/>
</dbReference>
<keyword evidence="1" id="KW-0677">Repeat</keyword>
<proteinExistence type="predicted"/>
<gene>
    <name evidence="4" type="ORF">N7548_02880</name>
</gene>
<keyword evidence="2" id="KW-1133">Transmembrane helix</keyword>
<dbReference type="PANTHER" id="PTHR32305:SF15">
    <property type="entry name" value="PROTEIN RHSA-RELATED"/>
    <property type="match status" value="1"/>
</dbReference>
<feature type="transmembrane region" description="Helical" evidence="2">
    <location>
        <begin position="161"/>
        <end position="181"/>
    </location>
</feature>
<keyword evidence="5" id="KW-1185">Reference proteome</keyword>
<feature type="transmembrane region" description="Helical" evidence="2">
    <location>
        <begin position="193"/>
        <end position="219"/>
    </location>
</feature>
<feature type="domain" description="Teneurin-like YD-shell" evidence="3">
    <location>
        <begin position="12"/>
        <end position="137"/>
    </location>
</feature>
<protein>
    <submittedName>
        <fullName evidence="4">RHS repeat-associated core domain-containing protein</fullName>
    </submittedName>
</protein>
<organism evidence="4 5">
    <name type="scientific">Paracholeplasma manati</name>
    <dbReference type="NCBI Taxonomy" id="591373"/>
    <lineage>
        <taxon>Bacteria</taxon>
        <taxon>Bacillati</taxon>
        <taxon>Mycoplasmatota</taxon>
        <taxon>Mollicutes</taxon>
        <taxon>Acholeplasmatales</taxon>
        <taxon>Acholeplasmataceae</taxon>
        <taxon>Paracholeplasma</taxon>
    </lineage>
</organism>
<dbReference type="InterPro" id="IPR056823">
    <property type="entry name" value="TEN-like_YD-shell"/>
</dbReference>
<dbReference type="InterPro" id="IPR022385">
    <property type="entry name" value="Rhs_assc_core"/>
</dbReference>
<reference evidence="4" key="1">
    <citation type="submission" date="2022-09" db="EMBL/GenBank/DDBJ databases">
        <title>Novel Mycoplasma species identified in domestic and wild animals.</title>
        <authorList>
            <person name="Volokhov D.V."/>
            <person name="Furtak V.A."/>
            <person name="Zagorodnyaya T.A."/>
        </authorList>
    </citation>
    <scope>NUCLEOTIDE SEQUENCE</scope>
    <source>
        <strain evidence="4">Oakley</strain>
    </source>
</reference>
<keyword evidence="2" id="KW-0812">Transmembrane</keyword>
<accession>A0ABT2Y4V6</accession>
<evidence type="ECO:0000259" key="3">
    <source>
        <dbReference type="Pfam" id="PF25023"/>
    </source>
</evidence>
<dbReference type="PANTHER" id="PTHR32305">
    <property type="match status" value="1"/>
</dbReference>
<dbReference type="EMBL" id="JAOVQM010000002">
    <property type="protein sequence ID" value="MCV2231764.1"/>
    <property type="molecule type" value="Genomic_DNA"/>
</dbReference>
<name>A0ABT2Y4V6_9MOLU</name>
<dbReference type="Pfam" id="PF25023">
    <property type="entry name" value="TEN_YD-shell"/>
    <property type="match status" value="1"/>
</dbReference>
<keyword evidence="2" id="KW-0472">Membrane</keyword>
<dbReference type="InterPro" id="IPR050708">
    <property type="entry name" value="T6SS_VgrG/RHS"/>
</dbReference>
<dbReference type="RefSeq" id="WP_263607917.1">
    <property type="nucleotide sequence ID" value="NZ_JAOVQM010000002.1"/>
</dbReference>
<dbReference type="Proteomes" id="UP001177160">
    <property type="component" value="Unassembled WGS sequence"/>
</dbReference>
<dbReference type="Gene3D" id="2.180.10.10">
    <property type="entry name" value="RHS repeat-associated core"/>
    <property type="match status" value="1"/>
</dbReference>
<comment type="caution">
    <text evidence="4">The sequence shown here is derived from an EMBL/GenBank/DDBJ whole genome shotgun (WGS) entry which is preliminary data.</text>
</comment>
<sequence>MESWGTSNNQRIYYTYDVDGSLISFRYNNNEYFYIRNLQGDIIKIIDISGNVLVTYSYDAFGNTLNTTDTSGISLSTINPYRYRGYRYDLETGFYYLQSRYYNPQIGRFISPDSINYLNPMSNSGENLYTYTANNPVMYTDSTGYAPEWWNNFWNSTAGKITGTILVVAVVVGLSILTAGWGGALTIYLGGSFWAAVAGGALGGAISGAIYGAGISMISQGFSDGYTNISYTKVVKDTLIGMVSGAIIGAAFAAAGRGLGLLGKTKLAQRQITNWGDTNISCLFGSKSGNFTFIRYGRFMRFEASIQHGLHYHMITSKVLWEGIFIAQNQIAGFLGGSFANHLN</sequence>
<feature type="transmembrane region" description="Helical" evidence="2">
    <location>
        <begin position="239"/>
        <end position="262"/>
    </location>
</feature>
<evidence type="ECO:0000313" key="4">
    <source>
        <dbReference type="EMBL" id="MCV2231764.1"/>
    </source>
</evidence>
<evidence type="ECO:0000313" key="5">
    <source>
        <dbReference type="Proteomes" id="UP001177160"/>
    </source>
</evidence>
<evidence type="ECO:0000256" key="2">
    <source>
        <dbReference type="SAM" id="Phobius"/>
    </source>
</evidence>
<evidence type="ECO:0000256" key="1">
    <source>
        <dbReference type="ARBA" id="ARBA00022737"/>
    </source>
</evidence>